<evidence type="ECO:0000256" key="3">
    <source>
        <dbReference type="ARBA" id="ARBA00023054"/>
    </source>
</evidence>
<feature type="coiled-coil region" evidence="5">
    <location>
        <begin position="98"/>
        <end position="125"/>
    </location>
</feature>
<gene>
    <name evidence="7" type="primary">rmuC</name>
    <name evidence="7" type="ORF">H9702_05480</name>
</gene>
<keyword evidence="6" id="KW-0812">Transmembrane</keyword>
<accession>A0A9D2NT68</accession>
<comment type="similarity">
    <text evidence="2">Belongs to the RmuC family.</text>
</comment>
<keyword evidence="6" id="KW-0472">Membrane</keyword>
<comment type="function">
    <text evidence="1">Involved in DNA recombination.</text>
</comment>
<evidence type="ECO:0000313" key="7">
    <source>
        <dbReference type="EMBL" id="HJC36564.1"/>
    </source>
</evidence>
<keyword evidence="6" id="KW-1133">Transmembrane helix</keyword>
<sequence length="467" mass="53546">MEIIILIFSVLILILLIYLLLRPQQDRNNALNEIRLELLKDQHESFQRLQNQTRADIHDAMQPVNEKMVMLQKEFNMTKAELQQDTQAGFSLMRSQLLDVLQKQMDLLETNNRQNEKVLKELQNVLIKDIFEQNQKASAALMAQIKDGLGIIQDQNTKKLQEMQSGINEKLSESLDKRLDDSFRQIGERLSSLYTSLGELRNLESGVQSLNRTLSNVKTRGIWGEMQLGNILADIFTPGQYEENVATRKNSSERVEYAVRIPDKEDPEHFFYLPIDSKFPADLFARIQDAAERADSDALKTAANELRQRIKSEAMSIRDKYIASPDTTDFAIMFLPTESLYAEVLRMDGLAEECQKKYKVILSGPTTLAALLNSLCIGFRYLSVNQKSEEIMRTLSAIKTQYSRFAELIGKTQKKLAEAQKNTEALMHRSDIIQKNLRRFDSMEITESAKVLGLSEETIRQDHDEDA</sequence>
<organism evidence="7 8">
    <name type="scientific">Candidatus Merdibacter merdavium</name>
    <dbReference type="NCBI Taxonomy" id="2838692"/>
    <lineage>
        <taxon>Bacteria</taxon>
        <taxon>Bacillati</taxon>
        <taxon>Bacillota</taxon>
        <taxon>Erysipelotrichia</taxon>
        <taxon>Erysipelotrichales</taxon>
        <taxon>Erysipelotrichaceae</taxon>
        <taxon>Merdibacter</taxon>
    </lineage>
</organism>
<name>A0A9D2NT68_9FIRM</name>
<dbReference type="AlphaFoldDB" id="A0A9D2NT68"/>
<protein>
    <submittedName>
        <fullName evidence="7">DNA recombination protein RmuC</fullName>
    </submittedName>
</protein>
<reference evidence="7" key="2">
    <citation type="submission" date="2021-04" db="EMBL/GenBank/DDBJ databases">
        <authorList>
            <person name="Gilroy R."/>
        </authorList>
    </citation>
    <scope>NUCLEOTIDE SEQUENCE</scope>
    <source>
        <strain evidence="7">CHK187-11901</strain>
    </source>
</reference>
<dbReference type="EMBL" id="DWWM01000034">
    <property type="protein sequence ID" value="HJC36564.1"/>
    <property type="molecule type" value="Genomic_DNA"/>
</dbReference>
<dbReference type="InterPro" id="IPR003798">
    <property type="entry name" value="DNA_recombination_RmuC"/>
</dbReference>
<evidence type="ECO:0000256" key="5">
    <source>
        <dbReference type="SAM" id="Coils"/>
    </source>
</evidence>
<reference evidence="7" key="1">
    <citation type="journal article" date="2021" name="PeerJ">
        <title>Extensive microbial diversity within the chicken gut microbiome revealed by metagenomics and culture.</title>
        <authorList>
            <person name="Gilroy R."/>
            <person name="Ravi A."/>
            <person name="Getino M."/>
            <person name="Pursley I."/>
            <person name="Horton D.L."/>
            <person name="Alikhan N.F."/>
            <person name="Baker D."/>
            <person name="Gharbi K."/>
            <person name="Hall N."/>
            <person name="Watson M."/>
            <person name="Adriaenssens E.M."/>
            <person name="Foster-Nyarko E."/>
            <person name="Jarju S."/>
            <person name="Secka A."/>
            <person name="Antonio M."/>
            <person name="Oren A."/>
            <person name="Chaudhuri R.R."/>
            <person name="La Ragione R."/>
            <person name="Hildebrand F."/>
            <person name="Pallen M.J."/>
        </authorList>
    </citation>
    <scope>NUCLEOTIDE SEQUENCE</scope>
    <source>
        <strain evidence="7">CHK187-11901</strain>
    </source>
</reference>
<evidence type="ECO:0000256" key="4">
    <source>
        <dbReference type="ARBA" id="ARBA00023172"/>
    </source>
</evidence>
<dbReference type="GO" id="GO:0006310">
    <property type="term" value="P:DNA recombination"/>
    <property type="evidence" value="ECO:0007669"/>
    <property type="project" value="UniProtKB-KW"/>
</dbReference>
<evidence type="ECO:0000256" key="6">
    <source>
        <dbReference type="SAM" id="Phobius"/>
    </source>
</evidence>
<evidence type="ECO:0000256" key="1">
    <source>
        <dbReference type="ARBA" id="ARBA00003416"/>
    </source>
</evidence>
<dbReference type="Proteomes" id="UP000823896">
    <property type="component" value="Unassembled WGS sequence"/>
</dbReference>
<keyword evidence="3 5" id="KW-0175">Coiled coil</keyword>
<keyword evidence="4" id="KW-0233">DNA recombination</keyword>
<proteinExistence type="inferred from homology"/>
<dbReference type="PANTHER" id="PTHR30563">
    <property type="entry name" value="DNA RECOMBINATION PROTEIN RMUC"/>
    <property type="match status" value="1"/>
</dbReference>
<dbReference type="PANTHER" id="PTHR30563:SF0">
    <property type="entry name" value="DNA RECOMBINATION PROTEIN RMUC"/>
    <property type="match status" value="1"/>
</dbReference>
<evidence type="ECO:0000313" key="8">
    <source>
        <dbReference type="Proteomes" id="UP000823896"/>
    </source>
</evidence>
<feature type="transmembrane region" description="Helical" evidence="6">
    <location>
        <begin position="5"/>
        <end position="21"/>
    </location>
</feature>
<evidence type="ECO:0000256" key="2">
    <source>
        <dbReference type="ARBA" id="ARBA00009840"/>
    </source>
</evidence>
<dbReference type="Pfam" id="PF02646">
    <property type="entry name" value="RmuC"/>
    <property type="match status" value="1"/>
</dbReference>
<comment type="caution">
    <text evidence="7">The sequence shown here is derived from an EMBL/GenBank/DDBJ whole genome shotgun (WGS) entry which is preliminary data.</text>
</comment>